<protein>
    <recommendedName>
        <fullName evidence="5">PiggyBac transposable element-derived protein domain-containing protein</fullName>
    </recommendedName>
</protein>
<evidence type="ECO:0000259" key="5">
    <source>
        <dbReference type="Pfam" id="PF13843"/>
    </source>
</evidence>
<sequence>MSKPVIGNMLKASILDGDLQAVKKQLASGAKINKRIDGKPPLVLAIESGHEEIAIALVEAGASFSLPALKPILNKKREAAGLFKCVLGAAVVFILECVLCYTLLSINGIHGPWPIIEFFTNSNGLGLTCRTSMASLIGSIFIDSAKGFLETYLEYILFDLLLVMMAASHSTHLQLFAAWCLQPTVTAVATRALISSGWCRRLRCQSHRTFQYLFPPPDHQGIDVLDALLAYRGGTDSVATTLLSFGIFSQAYLKSSLTFPNGYPAKTIWWAADRGYQRPVQRLIELGFPPDYIRDFHDCLLTVSAEKGHVGVLQALLTHGASINGPSLSQEEKRVPLYHHNSDPPIVRSASSLLDTRNIGREDALRACIQMLLENGADPDLHNSDDRTALSLAAEADDEGAVIMLLDKGASPNIADSYGRLPLHFSSCAPAIIRALVNGGLDINASDMEGNTALHSTSRDEINVDGLRILLEAKADPHLVNKSGETAFQIVARYGSQKVLSLFLEAGSDVNAHASGSKPPILLACIRNFGKSQILQYLLTKGADPNISDARGMTALHYLCMSGLDRSLDYNDSISAAKALILERADVNARKEDSNGVRAVTPIGLAAAHGASTEMIKLLLHAGAEPDGLSVPAGFDTPPLRAADDPTGVPNFPPEEGRGDDFQPFKLEYPFYTYFPYTVMDHYTNSWVTHLLKNAVIDNWNTPLSEHSRILKWEGISTSTAYVWLGVVIYLGIHREITIKDHWRAPSLGDQRPLHSIIKFMPLRKFELINRYFRTFDYTKVDVRDEGDLPKTFQAAEEWSDLIQKVSNELYLPGTNLTVDECMVPFTGRSKETTLVKGKPTPVGFKVWVIAQQGFFLRWLWHVKSSPYTAIIVNLPTAKPQGKKGKLRTEIPLSNTQSVVVHLVKRLLPQIYHVFTDNLFSSPQLFRLLRQLGFGATGTARPNCGISTEMKQIKETGKAPDGTPLRYNEVILIPMPDKQVLQIAWKDSGVVLFISTVHSGAPHERTLKKRKLPAKRGTKAEAQQLQRLFNGNSFKMIPIPTVAAQYNDEMNHVDRGDQIRSYTTYEHRFRRGPWQALLWSFLLEVALANSFILQKKTRHPRWKPYSTLRAWKECICNAIFNTYAAEGGTRKRTRPLSRSWTASYHLKRLLHCQDSAATLTGLRPRTLLGMAPTEFLQQFEKIQEVVARYAFKLSSVRSPAEIYKEKTDEIQGNIAQLWTSLELAPAPEKPSLQDSIVKLGGQLKELEIKYEAGVRDEEKAYNRELQEIADTLRYELLEIIGPAKIESYLRSISSEDSDRQDSNNAVVALQTKENIARIHGKERRKVENDDLRTKLGNSHVSCPAVRSSRRRTRHSHRRHGDKRSTTDEDFEGIINPDAGSIYLAFWEKSKDWFAVLLLPMQDLESVGISGSIESLGLAEVLPRCYCDKQDGFSWAEGFNDGEPLVMEREFPVMYFDGQDFPAKSAVGWVSARDLRQFDVNNKNSLVPHIRSVRKFLKTRAEKRSPEREVDRSKSEAPDATEQSSIEANSYPPTPLKVPLQHRSSQMAAPDQDQEEPSSLPATQPVLPLDHVALHDPPIQQQSLPDLRSDEGQQHRLNLEDIATSSHGPGRQLDEPCDIFEPISTAALSNTTQEVCQDAGLLRPHCNERANRTATPEKNMGAGLFGLSVSEQASRVAICPPHPPSRELLPMNLMSNPRKTPEIYAAEAFPSSPSIPHASSTDSAQPALLYALEQHAQVEMGRPHSNRPIIDAANSTTEERQQAQ</sequence>
<feature type="repeat" description="ANK" evidence="3">
    <location>
        <begin position="37"/>
        <end position="69"/>
    </location>
</feature>
<dbReference type="Pfam" id="PF12796">
    <property type="entry name" value="Ank_2"/>
    <property type="match status" value="2"/>
</dbReference>
<dbReference type="InterPro" id="IPR002110">
    <property type="entry name" value="Ankyrin_rpt"/>
</dbReference>
<proteinExistence type="predicted"/>
<dbReference type="PROSITE" id="PS50088">
    <property type="entry name" value="ANK_REPEAT"/>
    <property type="match status" value="4"/>
</dbReference>
<dbReference type="Proteomes" id="UP000605986">
    <property type="component" value="Unassembled WGS sequence"/>
</dbReference>
<dbReference type="PROSITE" id="PS50297">
    <property type="entry name" value="ANK_REP_REGION"/>
    <property type="match status" value="3"/>
</dbReference>
<reference evidence="6" key="1">
    <citation type="submission" date="2020-01" db="EMBL/GenBank/DDBJ databases">
        <title>Identification and distribution of gene clusters putatively required for synthesis of sphingolipid metabolism inhibitors in phylogenetically diverse species of the filamentous fungus Fusarium.</title>
        <authorList>
            <person name="Kim H.-S."/>
            <person name="Busman M."/>
            <person name="Brown D.W."/>
            <person name="Divon H."/>
            <person name="Uhlig S."/>
            <person name="Proctor R.H."/>
        </authorList>
    </citation>
    <scope>NUCLEOTIDE SEQUENCE</scope>
    <source>
        <strain evidence="6">NRRL 53441</strain>
    </source>
</reference>
<dbReference type="Pfam" id="PF13843">
    <property type="entry name" value="DDE_Tnp_1_7"/>
    <property type="match status" value="1"/>
</dbReference>
<evidence type="ECO:0000256" key="3">
    <source>
        <dbReference type="PROSITE-ProRule" id="PRU00023"/>
    </source>
</evidence>
<evidence type="ECO:0000313" key="6">
    <source>
        <dbReference type="EMBL" id="KAF4438868.1"/>
    </source>
</evidence>
<feature type="repeat" description="ANK" evidence="3">
    <location>
        <begin position="385"/>
        <end position="417"/>
    </location>
</feature>
<keyword evidence="2 3" id="KW-0040">ANK repeat</keyword>
<dbReference type="OrthoDB" id="5234017at2759"/>
<keyword evidence="7" id="KW-1185">Reference proteome</keyword>
<dbReference type="PANTHER" id="PTHR24166:SF48">
    <property type="entry name" value="PROTEIN VAPYRIN"/>
    <property type="match status" value="1"/>
</dbReference>
<dbReference type="Gene3D" id="1.25.40.20">
    <property type="entry name" value="Ankyrin repeat-containing domain"/>
    <property type="match status" value="2"/>
</dbReference>
<dbReference type="InterPro" id="IPR050889">
    <property type="entry name" value="Dendritic_Spine_Reg/Scaffold"/>
</dbReference>
<evidence type="ECO:0000256" key="2">
    <source>
        <dbReference type="ARBA" id="ARBA00023043"/>
    </source>
</evidence>
<evidence type="ECO:0000256" key="1">
    <source>
        <dbReference type="ARBA" id="ARBA00022737"/>
    </source>
</evidence>
<dbReference type="PANTHER" id="PTHR24166">
    <property type="entry name" value="ROLLING PEBBLES, ISOFORM B"/>
    <property type="match status" value="1"/>
</dbReference>
<accession>A0A8H4JXE7</accession>
<feature type="region of interest" description="Disordered" evidence="4">
    <location>
        <begin position="1500"/>
        <end position="1563"/>
    </location>
</feature>
<feature type="compositionally biased region" description="Basic residues" evidence="4">
    <location>
        <begin position="1347"/>
        <end position="1361"/>
    </location>
</feature>
<dbReference type="InterPro" id="IPR029526">
    <property type="entry name" value="PGBD"/>
</dbReference>
<name>A0A8H4JXE7_9HYPO</name>
<dbReference type="InterPro" id="IPR036770">
    <property type="entry name" value="Ankyrin_rpt-contain_sf"/>
</dbReference>
<gene>
    <name evidence="6" type="ORF">F53441_12707</name>
</gene>
<feature type="domain" description="PiggyBac transposable element-derived protein" evidence="5">
    <location>
        <begin position="711"/>
        <end position="1091"/>
    </location>
</feature>
<dbReference type="SMART" id="SM00248">
    <property type="entry name" value="ANK"/>
    <property type="match status" value="10"/>
</dbReference>
<feature type="compositionally biased region" description="Polar residues" evidence="4">
    <location>
        <begin position="1710"/>
        <end position="1723"/>
    </location>
</feature>
<feature type="compositionally biased region" description="Basic and acidic residues" evidence="4">
    <location>
        <begin position="1500"/>
        <end position="1516"/>
    </location>
</feature>
<keyword evidence="1" id="KW-0677">Repeat</keyword>
<evidence type="ECO:0000256" key="4">
    <source>
        <dbReference type="SAM" id="MobiDB-lite"/>
    </source>
</evidence>
<feature type="region of interest" description="Disordered" evidence="4">
    <location>
        <begin position="1709"/>
        <end position="1763"/>
    </location>
</feature>
<feature type="repeat" description="ANK" evidence="3">
    <location>
        <begin position="483"/>
        <end position="515"/>
    </location>
</feature>
<organism evidence="6 7">
    <name type="scientific">Fusarium austroafricanum</name>
    <dbReference type="NCBI Taxonomy" id="2364996"/>
    <lineage>
        <taxon>Eukaryota</taxon>
        <taxon>Fungi</taxon>
        <taxon>Dikarya</taxon>
        <taxon>Ascomycota</taxon>
        <taxon>Pezizomycotina</taxon>
        <taxon>Sordariomycetes</taxon>
        <taxon>Hypocreomycetidae</taxon>
        <taxon>Hypocreales</taxon>
        <taxon>Nectriaceae</taxon>
        <taxon>Fusarium</taxon>
        <taxon>Fusarium concolor species complex</taxon>
    </lineage>
</organism>
<dbReference type="SUPFAM" id="SSF48403">
    <property type="entry name" value="Ankyrin repeat"/>
    <property type="match status" value="1"/>
</dbReference>
<evidence type="ECO:0000313" key="7">
    <source>
        <dbReference type="Proteomes" id="UP000605986"/>
    </source>
</evidence>
<feature type="region of interest" description="Disordered" evidence="4">
    <location>
        <begin position="1341"/>
        <end position="1368"/>
    </location>
</feature>
<feature type="repeat" description="ANK" evidence="3">
    <location>
        <begin position="598"/>
        <end position="631"/>
    </location>
</feature>
<dbReference type="EMBL" id="JAADJG010000712">
    <property type="protein sequence ID" value="KAF4438868.1"/>
    <property type="molecule type" value="Genomic_DNA"/>
</dbReference>
<comment type="caution">
    <text evidence="6">The sequence shown here is derived from an EMBL/GenBank/DDBJ whole genome shotgun (WGS) entry which is preliminary data.</text>
</comment>